<evidence type="ECO:0000313" key="3">
    <source>
        <dbReference type="Proteomes" id="UP001066276"/>
    </source>
</evidence>
<evidence type="ECO:0000256" key="1">
    <source>
        <dbReference type="SAM" id="MobiDB-lite"/>
    </source>
</evidence>
<dbReference type="AlphaFoldDB" id="A0AAV7SK71"/>
<sequence>MKFETEEDAGLETEEASCRRTEEMSVESAVTERTREPEVSVEADSKQEDTDTARPLLQGYDTREQKL</sequence>
<keyword evidence="3" id="KW-1185">Reference proteome</keyword>
<proteinExistence type="predicted"/>
<dbReference type="EMBL" id="JANPWB010000008">
    <property type="protein sequence ID" value="KAJ1164439.1"/>
    <property type="molecule type" value="Genomic_DNA"/>
</dbReference>
<name>A0AAV7SK71_PLEWA</name>
<feature type="compositionally biased region" description="Basic and acidic residues" evidence="1">
    <location>
        <begin position="30"/>
        <end position="52"/>
    </location>
</feature>
<feature type="region of interest" description="Disordered" evidence="1">
    <location>
        <begin position="1"/>
        <end position="67"/>
    </location>
</feature>
<feature type="compositionally biased region" description="Acidic residues" evidence="1">
    <location>
        <begin position="1"/>
        <end position="15"/>
    </location>
</feature>
<dbReference type="Proteomes" id="UP001066276">
    <property type="component" value="Chromosome 4_2"/>
</dbReference>
<comment type="caution">
    <text evidence="2">The sequence shown here is derived from an EMBL/GenBank/DDBJ whole genome shotgun (WGS) entry which is preliminary data.</text>
</comment>
<evidence type="ECO:0000313" key="2">
    <source>
        <dbReference type="EMBL" id="KAJ1164439.1"/>
    </source>
</evidence>
<accession>A0AAV7SK71</accession>
<protein>
    <submittedName>
        <fullName evidence="2">Uncharacterized protein</fullName>
    </submittedName>
</protein>
<gene>
    <name evidence="2" type="ORF">NDU88_004877</name>
</gene>
<organism evidence="2 3">
    <name type="scientific">Pleurodeles waltl</name>
    <name type="common">Iberian ribbed newt</name>
    <dbReference type="NCBI Taxonomy" id="8319"/>
    <lineage>
        <taxon>Eukaryota</taxon>
        <taxon>Metazoa</taxon>
        <taxon>Chordata</taxon>
        <taxon>Craniata</taxon>
        <taxon>Vertebrata</taxon>
        <taxon>Euteleostomi</taxon>
        <taxon>Amphibia</taxon>
        <taxon>Batrachia</taxon>
        <taxon>Caudata</taxon>
        <taxon>Salamandroidea</taxon>
        <taxon>Salamandridae</taxon>
        <taxon>Pleurodelinae</taxon>
        <taxon>Pleurodeles</taxon>
    </lineage>
</organism>
<reference evidence="2" key="1">
    <citation type="journal article" date="2022" name="bioRxiv">
        <title>Sequencing and chromosome-scale assembly of the giantPleurodeles waltlgenome.</title>
        <authorList>
            <person name="Brown T."/>
            <person name="Elewa A."/>
            <person name="Iarovenko S."/>
            <person name="Subramanian E."/>
            <person name="Araus A.J."/>
            <person name="Petzold A."/>
            <person name="Susuki M."/>
            <person name="Suzuki K.-i.T."/>
            <person name="Hayashi T."/>
            <person name="Toyoda A."/>
            <person name="Oliveira C."/>
            <person name="Osipova E."/>
            <person name="Leigh N.D."/>
            <person name="Simon A."/>
            <person name="Yun M.H."/>
        </authorList>
    </citation>
    <scope>NUCLEOTIDE SEQUENCE</scope>
    <source>
        <strain evidence="2">20211129_DDA</strain>
        <tissue evidence="2">Liver</tissue>
    </source>
</reference>